<evidence type="ECO:0000313" key="2">
    <source>
        <dbReference type="EMBL" id="TDL26004.1"/>
    </source>
</evidence>
<dbReference type="AlphaFoldDB" id="A0A4Y7QEE1"/>
<dbReference type="EMBL" id="ML170162">
    <property type="protein sequence ID" value="TDL26004.1"/>
    <property type="molecule type" value="Genomic_DNA"/>
</dbReference>
<name>A0A4Y7QEE1_9AGAM</name>
<feature type="chain" id="PRO_5021404469" evidence="1">
    <location>
        <begin position="21"/>
        <end position="221"/>
    </location>
</feature>
<feature type="signal peptide" evidence="1">
    <location>
        <begin position="1"/>
        <end position="20"/>
    </location>
</feature>
<keyword evidence="1" id="KW-0732">Signal</keyword>
<proteinExistence type="predicted"/>
<sequence length="221" mass="23557">MYTSPHALLLLTSFFVTSLGAPTHNSLLNRADVTATQIQKFAPGSATCAAGGQFADECRTADQVVPLLNDAFNEFGIATVGERAAIASLMSFETGDFKFDRNHFPPPGKPGQGTRNLMTFPFIMKYAQNTTATAAKADALSPNPATADDATKNAVLALMLPDDLSFASASWFYTNQCDQSIVQGLQSATESGWENYITECVGTTVTDDRKTAYLAALSAMS</sequence>
<dbReference type="VEuPathDB" id="FungiDB:BD410DRAFT_560618"/>
<gene>
    <name evidence="2" type="ORF">BD410DRAFT_560618</name>
</gene>
<dbReference type="Proteomes" id="UP000294933">
    <property type="component" value="Unassembled WGS sequence"/>
</dbReference>
<dbReference type="STRING" id="50990.A0A4Y7QEE1"/>
<keyword evidence="3" id="KW-1185">Reference proteome</keyword>
<dbReference type="OrthoDB" id="2349272at2759"/>
<protein>
    <submittedName>
        <fullName evidence="2">Uncharacterized protein</fullName>
    </submittedName>
</protein>
<evidence type="ECO:0000256" key="1">
    <source>
        <dbReference type="SAM" id="SignalP"/>
    </source>
</evidence>
<reference evidence="2 3" key="1">
    <citation type="submission" date="2018-06" db="EMBL/GenBank/DDBJ databases">
        <title>A transcriptomic atlas of mushroom development highlights an independent origin of complex multicellularity.</title>
        <authorList>
            <consortium name="DOE Joint Genome Institute"/>
            <person name="Krizsan K."/>
            <person name="Almasi E."/>
            <person name="Merenyi Z."/>
            <person name="Sahu N."/>
            <person name="Viragh M."/>
            <person name="Koszo T."/>
            <person name="Mondo S."/>
            <person name="Kiss B."/>
            <person name="Balint B."/>
            <person name="Kues U."/>
            <person name="Barry K."/>
            <person name="Hegedus J.C."/>
            <person name="Henrissat B."/>
            <person name="Johnson J."/>
            <person name="Lipzen A."/>
            <person name="Ohm R."/>
            <person name="Nagy I."/>
            <person name="Pangilinan J."/>
            <person name="Yan J."/>
            <person name="Xiong Y."/>
            <person name="Grigoriev I.V."/>
            <person name="Hibbett D.S."/>
            <person name="Nagy L.G."/>
        </authorList>
    </citation>
    <scope>NUCLEOTIDE SEQUENCE [LARGE SCALE GENOMIC DNA]</scope>
    <source>
        <strain evidence="2 3">SZMC22713</strain>
    </source>
</reference>
<organism evidence="2 3">
    <name type="scientific">Rickenella mellea</name>
    <dbReference type="NCBI Taxonomy" id="50990"/>
    <lineage>
        <taxon>Eukaryota</taxon>
        <taxon>Fungi</taxon>
        <taxon>Dikarya</taxon>
        <taxon>Basidiomycota</taxon>
        <taxon>Agaricomycotina</taxon>
        <taxon>Agaricomycetes</taxon>
        <taxon>Hymenochaetales</taxon>
        <taxon>Rickenellaceae</taxon>
        <taxon>Rickenella</taxon>
    </lineage>
</organism>
<accession>A0A4Y7QEE1</accession>
<evidence type="ECO:0000313" key="3">
    <source>
        <dbReference type="Proteomes" id="UP000294933"/>
    </source>
</evidence>